<dbReference type="EMBL" id="JBHRUG010000027">
    <property type="protein sequence ID" value="MFC3284524.1"/>
    <property type="molecule type" value="Genomic_DNA"/>
</dbReference>
<evidence type="ECO:0000313" key="2">
    <source>
        <dbReference type="EMBL" id="MFC3284524.1"/>
    </source>
</evidence>
<sequence>MDDAAPADRSDSPTPDGIAPDDVLRQRAEWRRLEDQLAWYGRRSRSCQRWHKGLRLVQVAFAASIPVISLADLPLARWLTASLGALIAVLEATEQINQFGTLWLQYRSTAEHLKHEKYLLLAGAGPYRELERAEALRLLAERVEEHVSREHAGWVRTSEKRLARQGTGEGGREPSP</sequence>
<dbReference type="Pfam" id="PF14015">
    <property type="entry name" value="DUF4231"/>
    <property type="match status" value="1"/>
</dbReference>
<dbReference type="RefSeq" id="WP_386774588.1">
    <property type="nucleotide sequence ID" value="NZ_JBHRUG010000027.1"/>
</dbReference>
<name>A0ABV7LQU2_9GAMM</name>
<feature type="compositionally biased region" description="Basic and acidic residues" evidence="1">
    <location>
        <begin position="1"/>
        <end position="11"/>
    </location>
</feature>
<gene>
    <name evidence="2" type="ORF">ACFOEV_13010</name>
</gene>
<proteinExistence type="predicted"/>
<protein>
    <submittedName>
        <fullName evidence="2">DUF4231 domain-containing protein</fullName>
    </submittedName>
</protein>
<dbReference type="Proteomes" id="UP001595579">
    <property type="component" value="Unassembled WGS sequence"/>
</dbReference>
<feature type="region of interest" description="Disordered" evidence="1">
    <location>
        <begin position="1"/>
        <end position="21"/>
    </location>
</feature>
<dbReference type="NCBIfam" id="NF033634">
    <property type="entry name" value="SLATT_1"/>
    <property type="match status" value="1"/>
</dbReference>
<comment type="caution">
    <text evidence="2">The sequence shown here is derived from an EMBL/GenBank/DDBJ whole genome shotgun (WGS) entry which is preliminary data.</text>
</comment>
<accession>A0ABV7LQU2</accession>
<evidence type="ECO:0000256" key="1">
    <source>
        <dbReference type="SAM" id="MobiDB-lite"/>
    </source>
</evidence>
<evidence type="ECO:0000313" key="3">
    <source>
        <dbReference type="Proteomes" id="UP001595579"/>
    </source>
</evidence>
<organism evidence="2 3">
    <name type="scientific">Litchfieldella rifensis</name>
    <dbReference type="NCBI Taxonomy" id="762643"/>
    <lineage>
        <taxon>Bacteria</taxon>
        <taxon>Pseudomonadati</taxon>
        <taxon>Pseudomonadota</taxon>
        <taxon>Gammaproteobacteria</taxon>
        <taxon>Oceanospirillales</taxon>
        <taxon>Halomonadaceae</taxon>
        <taxon>Litchfieldella</taxon>
    </lineage>
</organism>
<keyword evidence="3" id="KW-1185">Reference proteome</keyword>
<reference evidence="3" key="1">
    <citation type="journal article" date="2019" name="Int. J. Syst. Evol. Microbiol.">
        <title>The Global Catalogue of Microorganisms (GCM) 10K type strain sequencing project: providing services to taxonomists for standard genome sequencing and annotation.</title>
        <authorList>
            <consortium name="The Broad Institute Genomics Platform"/>
            <consortium name="The Broad Institute Genome Sequencing Center for Infectious Disease"/>
            <person name="Wu L."/>
            <person name="Ma J."/>
        </authorList>
    </citation>
    <scope>NUCLEOTIDE SEQUENCE [LARGE SCALE GENOMIC DNA]</scope>
    <source>
        <strain evidence="3">CECT 7698</strain>
    </source>
</reference>
<dbReference type="InterPro" id="IPR025325">
    <property type="entry name" value="DUF4231"/>
</dbReference>